<protein>
    <recommendedName>
        <fullName evidence="2">Apea-like HEPN domain-containing protein</fullName>
    </recommendedName>
</protein>
<gene>
    <name evidence="1" type="ORF">MNBD_CHLOROFLEXI01-3733</name>
</gene>
<organism evidence="1">
    <name type="scientific">hydrothermal vent metagenome</name>
    <dbReference type="NCBI Taxonomy" id="652676"/>
    <lineage>
        <taxon>unclassified sequences</taxon>
        <taxon>metagenomes</taxon>
        <taxon>ecological metagenomes</taxon>
    </lineage>
</organism>
<proteinExistence type="predicted"/>
<evidence type="ECO:0000313" key="1">
    <source>
        <dbReference type="EMBL" id="VAW40326.1"/>
    </source>
</evidence>
<name>A0A3B0W6S0_9ZZZZ</name>
<accession>A0A3B0W6S0</accession>
<evidence type="ECO:0008006" key="2">
    <source>
        <dbReference type="Google" id="ProtNLM"/>
    </source>
</evidence>
<sequence length="358" mass="42283">MNHDLFFDFSKLKPNGYHYVAIGFSLPYVLHLPIDCYDIDVEINLENQTGFLNIQIIIEDHWKNQEEGHQKFPFAEENILIEREHDRQAFYRYTKVWVFIPTFSNDPSKPKDLNSIWDQVTRTRDSYHALAIKSVNRFLEIYRFHSKEFHIKSLAGRELWFDFIFAFMFNENLPQSSNSNFTIKIVPINYWGDIYPQLSNVPDRIVSNIQKQLTSPQEVPLSENLLLNAYDHLDRGNFRLSILEAETAFEAAIYIHLQSFYSDEPDKLQKIDKINSFTSLLRSRVCRKALGEINFEETTEYPDWESKVWKIRGALVHGKQLQVSEQEANEAVRIVEKILTYLLERPKTTPYQFLSKQI</sequence>
<reference evidence="1" key="1">
    <citation type="submission" date="2018-06" db="EMBL/GenBank/DDBJ databases">
        <authorList>
            <person name="Zhirakovskaya E."/>
        </authorList>
    </citation>
    <scope>NUCLEOTIDE SEQUENCE</scope>
</reference>
<dbReference type="EMBL" id="UOEU01000789">
    <property type="protein sequence ID" value="VAW40326.1"/>
    <property type="molecule type" value="Genomic_DNA"/>
</dbReference>
<dbReference type="AlphaFoldDB" id="A0A3B0W6S0"/>